<dbReference type="Pfam" id="PF13237">
    <property type="entry name" value="Fer4_10"/>
    <property type="match status" value="1"/>
</dbReference>
<dbReference type="SUPFAM" id="SSF54862">
    <property type="entry name" value="4Fe-4S ferredoxins"/>
    <property type="match status" value="1"/>
</dbReference>
<evidence type="ECO:0000313" key="9">
    <source>
        <dbReference type="EMBL" id="MCR6544808.1"/>
    </source>
</evidence>
<keyword evidence="6" id="KW-0408">Iron</keyword>
<evidence type="ECO:0000256" key="3">
    <source>
        <dbReference type="ARBA" id="ARBA00010870"/>
    </source>
</evidence>
<dbReference type="EMBL" id="JANPWE010000002">
    <property type="protein sequence ID" value="MCR6544808.1"/>
    <property type="molecule type" value="Genomic_DNA"/>
</dbReference>
<keyword evidence="5" id="KW-0479">Metal-binding</keyword>
<dbReference type="PROSITE" id="PS51379">
    <property type="entry name" value="4FE4S_FER_2"/>
    <property type="match status" value="2"/>
</dbReference>
<keyword evidence="9" id="KW-0560">Oxidoreductase</keyword>
<sequence length="264" mass="28984">MFDMIKKIVQYPRITRKYPKEALDHGPILGKPEIDSAQCTFCGACILSCPASAIVMVAEKKEIGINLDQCIFCTLCSEICPVNAVRITHEVELAVKNRNDLRKTPAVIEKQDIPGLSYEIMGEKIQQKARQTFGRSLQIREVDAGSCNGCDYEINSLNNPVNDLERLGMHFVASPRHADLLLVTGTATRNMELALVKTYNAAPDPKLVVAVGACACSGGIFRDSYATRNGIDCILPVDVYIPGCPPRPEAIMYGILKALDRIID</sequence>
<feature type="domain" description="4Fe-4S ferredoxin-type" evidence="8">
    <location>
        <begin position="30"/>
        <end position="59"/>
    </location>
</feature>
<dbReference type="Pfam" id="PF01058">
    <property type="entry name" value="Oxidored_q6"/>
    <property type="match status" value="1"/>
</dbReference>
<dbReference type="PANTHER" id="PTHR42989">
    <property type="entry name" value="HYDROGENASE-4 COMPONENT I"/>
    <property type="match status" value="1"/>
</dbReference>
<dbReference type="Gene3D" id="3.40.50.12280">
    <property type="match status" value="1"/>
</dbReference>
<comment type="caution">
    <text evidence="9">The sequence shown here is derived from an EMBL/GenBank/DDBJ whole genome shotgun (WGS) entry which is preliminary data.</text>
</comment>
<evidence type="ECO:0000259" key="8">
    <source>
        <dbReference type="PROSITE" id="PS51379"/>
    </source>
</evidence>
<keyword evidence="7" id="KW-0411">Iron-sulfur</keyword>
<dbReference type="InterPro" id="IPR006137">
    <property type="entry name" value="NADH_UbQ_OxRdtase-like_20kDa"/>
</dbReference>
<evidence type="ECO:0000256" key="2">
    <source>
        <dbReference type="ARBA" id="ARBA00009173"/>
    </source>
</evidence>
<keyword evidence="4" id="KW-0004">4Fe-4S</keyword>
<feature type="domain" description="4Fe-4S ferredoxin-type" evidence="8">
    <location>
        <begin position="61"/>
        <end position="90"/>
    </location>
</feature>
<dbReference type="InterPro" id="IPR017896">
    <property type="entry name" value="4Fe4S_Fe-S-bd"/>
</dbReference>
<comment type="similarity">
    <text evidence="2">Belongs to the complex I 20 kDa subunit family.</text>
</comment>
<dbReference type="GO" id="GO:0016491">
    <property type="term" value="F:oxidoreductase activity"/>
    <property type="evidence" value="ECO:0007669"/>
    <property type="project" value="UniProtKB-KW"/>
</dbReference>
<keyword evidence="10" id="KW-1185">Reference proteome</keyword>
<comment type="cofactor">
    <cofactor evidence="1">
        <name>[4Fe-4S] cluster</name>
        <dbReference type="ChEBI" id="CHEBI:49883"/>
    </cofactor>
</comment>
<dbReference type="Proteomes" id="UP001524944">
    <property type="component" value="Unassembled WGS sequence"/>
</dbReference>
<evidence type="ECO:0000313" key="10">
    <source>
        <dbReference type="Proteomes" id="UP001524944"/>
    </source>
</evidence>
<dbReference type="NCBIfam" id="NF005012">
    <property type="entry name" value="PRK06411.1"/>
    <property type="match status" value="1"/>
</dbReference>
<evidence type="ECO:0000256" key="6">
    <source>
        <dbReference type="ARBA" id="ARBA00023004"/>
    </source>
</evidence>
<dbReference type="RefSeq" id="WP_257912384.1">
    <property type="nucleotide sequence ID" value="NZ_JANPWE010000002.1"/>
</dbReference>
<evidence type="ECO:0000256" key="5">
    <source>
        <dbReference type="ARBA" id="ARBA00022723"/>
    </source>
</evidence>
<name>A0ABT1Y2M5_9FIRM</name>
<proteinExistence type="inferred from homology"/>
<protein>
    <submittedName>
        <fullName evidence="9">NADH-quinone oxidoreductase subunit NuoB</fullName>
        <ecNumber evidence="9">1.6.5.11</ecNumber>
    </submittedName>
</protein>
<dbReference type="EC" id="1.6.5.11" evidence="9"/>
<accession>A0ABT1Y2M5</accession>
<dbReference type="Gene3D" id="3.30.70.20">
    <property type="match status" value="2"/>
</dbReference>
<gene>
    <name evidence="9" type="primary">nuoB</name>
    <name evidence="9" type="ORF">NVS47_04635</name>
</gene>
<organism evidence="9 10">
    <name type="scientific">Dehalobacterium formicoaceticum</name>
    <dbReference type="NCBI Taxonomy" id="51515"/>
    <lineage>
        <taxon>Bacteria</taxon>
        <taxon>Bacillati</taxon>
        <taxon>Bacillota</taxon>
        <taxon>Clostridia</taxon>
        <taxon>Eubacteriales</taxon>
        <taxon>Peptococcaceae</taxon>
        <taxon>Dehalobacterium</taxon>
    </lineage>
</organism>
<comment type="similarity">
    <text evidence="3">Belongs to the FrhG family.</text>
</comment>
<evidence type="ECO:0000256" key="1">
    <source>
        <dbReference type="ARBA" id="ARBA00001966"/>
    </source>
</evidence>
<dbReference type="PROSITE" id="PS00198">
    <property type="entry name" value="4FE4S_FER_1"/>
    <property type="match status" value="1"/>
</dbReference>
<dbReference type="InterPro" id="IPR052375">
    <property type="entry name" value="Complex_I_20kDa-like"/>
</dbReference>
<reference evidence="9 10" key="1">
    <citation type="submission" date="2022-08" db="EMBL/GenBank/DDBJ databases">
        <title>Proteogenomics of the novel Dehalobacterium formicoaceticum strain EZ94 highlights a key role of methyltransferases during anaerobic dichloromethane degradation.</title>
        <authorList>
            <person name="Wasmund K."/>
        </authorList>
    </citation>
    <scope>NUCLEOTIDE SEQUENCE [LARGE SCALE GENOMIC DNA]</scope>
    <source>
        <strain evidence="9 10">EZ94</strain>
    </source>
</reference>
<dbReference type="PANTHER" id="PTHR42989:SF1">
    <property type="entry name" value="FORMATE HYDROGENLYASE SUBUNIT 7-RELATED"/>
    <property type="match status" value="1"/>
</dbReference>
<evidence type="ECO:0000256" key="7">
    <source>
        <dbReference type="ARBA" id="ARBA00023014"/>
    </source>
</evidence>
<dbReference type="SUPFAM" id="SSF56770">
    <property type="entry name" value="HydA/Nqo6-like"/>
    <property type="match status" value="1"/>
</dbReference>
<evidence type="ECO:0000256" key="4">
    <source>
        <dbReference type="ARBA" id="ARBA00022485"/>
    </source>
</evidence>
<dbReference type="InterPro" id="IPR017900">
    <property type="entry name" value="4Fe4S_Fe_S_CS"/>
</dbReference>